<evidence type="ECO:0000313" key="11">
    <source>
        <dbReference type="EMBL" id="OGM04685.1"/>
    </source>
</evidence>
<proteinExistence type="inferred from homology"/>
<dbReference type="HAMAP" id="MF_00639">
    <property type="entry name" value="MurD"/>
    <property type="match status" value="1"/>
</dbReference>
<evidence type="ECO:0000256" key="1">
    <source>
        <dbReference type="ARBA" id="ARBA00004496"/>
    </source>
</evidence>
<dbReference type="SUPFAM" id="SSF53623">
    <property type="entry name" value="MurD-like peptide ligases, catalytic domain"/>
    <property type="match status" value="1"/>
</dbReference>
<protein>
    <recommendedName>
        <fullName evidence="7 8">UDP-N-acetylmuramoylalanine--D-glutamate ligase</fullName>
        <ecNumber evidence="7 8">6.3.2.9</ecNumber>
    </recommendedName>
    <alternativeName>
        <fullName evidence="7">D-glutamic acid-adding enzyme</fullName>
    </alternativeName>
    <alternativeName>
        <fullName evidence="7">UDP-N-acetylmuramoyl-L-alanyl-D-glutamate synthetase</fullName>
    </alternativeName>
</protein>
<dbReference type="InterPro" id="IPR036565">
    <property type="entry name" value="Mur-like_cat_sf"/>
</dbReference>
<dbReference type="Pfam" id="PF21799">
    <property type="entry name" value="MurD-like_N"/>
    <property type="match status" value="1"/>
</dbReference>
<comment type="pathway">
    <text evidence="2 7 8">Cell wall biogenesis; peptidoglycan biosynthesis.</text>
</comment>
<dbReference type="Pfam" id="PF08245">
    <property type="entry name" value="Mur_ligase_M"/>
    <property type="match status" value="1"/>
</dbReference>
<dbReference type="EC" id="6.3.2.9" evidence="7 8"/>
<keyword evidence="7 8" id="KW-0131">Cell cycle</keyword>
<dbReference type="SUPFAM" id="SSF51984">
    <property type="entry name" value="MurCD N-terminal domain"/>
    <property type="match status" value="1"/>
</dbReference>
<comment type="subcellular location">
    <subcellularLocation>
        <location evidence="1 7 8">Cytoplasm</location>
    </subcellularLocation>
</comment>
<gene>
    <name evidence="7" type="primary">murD</name>
    <name evidence="11" type="ORF">A2008_05525</name>
</gene>
<dbReference type="InterPro" id="IPR004101">
    <property type="entry name" value="Mur_ligase_C"/>
</dbReference>
<evidence type="ECO:0000313" key="12">
    <source>
        <dbReference type="Proteomes" id="UP000178735"/>
    </source>
</evidence>
<dbReference type="PANTHER" id="PTHR43692:SF1">
    <property type="entry name" value="UDP-N-ACETYLMURAMOYLALANINE--D-GLUTAMATE LIGASE"/>
    <property type="match status" value="1"/>
</dbReference>
<evidence type="ECO:0000256" key="6">
    <source>
        <dbReference type="ARBA" id="ARBA00022840"/>
    </source>
</evidence>
<dbReference type="GO" id="GO:0008360">
    <property type="term" value="P:regulation of cell shape"/>
    <property type="evidence" value="ECO:0007669"/>
    <property type="project" value="UniProtKB-KW"/>
</dbReference>
<dbReference type="GO" id="GO:0008764">
    <property type="term" value="F:UDP-N-acetylmuramoylalanine-D-glutamate ligase activity"/>
    <property type="evidence" value="ECO:0007669"/>
    <property type="project" value="UniProtKB-UniRule"/>
</dbReference>
<comment type="catalytic activity">
    <reaction evidence="7 8">
        <text>UDP-N-acetyl-alpha-D-muramoyl-L-alanine + D-glutamate + ATP = UDP-N-acetyl-alpha-D-muramoyl-L-alanyl-D-glutamate + ADP + phosphate + H(+)</text>
        <dbReference type="Rhea" id="RHEA:16429"/>
        <dbReference type="ChEBI" id="CHEBI:15378"/>
        <dbReference type="ChEBI" id="CHEBI:29986"/>
        <dbReference type="ChEBI" id="CHEBI:30616"/>
        <dbReference type="ChEBI" id="CHEBI:43474"/>
        <dbReference type="ChEBI" id="CHEBI:83898"/>
        <dbReference type="ChEBI" id="CHEBI:83900"/>
        <dbReference type="ChEBI" id="CHEBI:456216"/>
        <dbReference type="EC" id="6.3.2.9"/>
    </reaction>
</comment>
<dbReference type="SUPFAM" id="SSF53244">
    <property type="entry name" value="MurD-like peptide ligases, peptide-binding domain"/>
    <property type="match status" value="1"/>
</dbReference>
<comment type="similarity">
    <text evidence="7">Belongs to the MurCDEF family.</text>
</comment>
<sequence length="473" mass="50694">MENGAAAGSNLLKSKKVLVCGLQRSGMDAAAFLLKNGARVTVSDIKKPEELGEQTAKLGALGFDIRYELGFHSEETFASQDLIVLSPAVPCDSPFVLHALSKGVRVVSEVEFASWYSRAPYAAITGTNGKTTTTTLVYEILKNSNIFEKVYVGGNIGVAFAGFSASMTPRDAAVLEISSFQMEFAEKFAPRAAALLNITEDHLNRHHDMRTYTRMKMRVFQNQKSSDVAVLNADDAAVMAERDKITSKCFTFTVTGDASRDVYVEGGYLIIKTAGGAAEKIIKTSGIGIIGRHNLSNAAAAAALCHYGFGVAPEMIAETLKSFRGVHHRLEFVEEIGGVKFYNDSKATNEDSTKVALASFSGPVALIAGGSEKGSDYSGLSADVLRSSVRKVFVIGQVREKIKDALGRSGFADVEVCDTLEDCVARAFAVSAPGWTVLLSPACASLDMFKNYEHRGDAFIEAVRKLKTAGAAK</sequence>
<keyword evidence="5 7" id="KW-0547">Nucleotide-binding</keyword>
<organism evidence="11 12">
    <name type="scientific">Candidatus Wallbacteria bacterium GWC2_49_35</name>
    <dbReference type="NCBI Taxonomy" id="1817813"/>
    <lineage>
        <taxon>Bacteria</taxon>
        <taxon>Candidatus Walliibacteriota</taxon>
    </lineage>
</organism>
<dbReference type="UniPathway" id="UPA00219"/>
<keyword evidence="7 8" id="KW-0132">Cell division</keyword>
<dbReference type="InterPro" id="IPR005762">
    <property type="entry name" value="MurD"/>
</dbReference>
<evidence type="ECO:0000256" key="5">
    <source>
        <dbReference type="ARBA" id="ARBA00022741"/>
    </source>
</evidence>
<keyword evidence="4 7" id="KW-0436">Ligase</keyword>
<dbReference type="InterPro" id="IPR036615">
    <property type="entry name" value="Mur_ligase_C_dom_sf"/>
</dbReference>
<keyword evidence="7 8" id="KW-0133">Cell shape</keyword>
<evidence type="ECO:0000259" key="10">
    <source>
        <dbReference type="Pfam" id="PF08245"/>
    </source>
</evidence>
<dbReference type="Gene3D" id="3.40.50.720">
    <property type="entry name" value="NAD(P)-binding Rossmann-like Domain"/>
    <property type="match status" value="1"/>
</dbReference>
<dbReference type="PANTHER" id="PTHR43692">
    <property type="entry name" value="UDP-N-ACETYLMURAMOYLALANINE--D-GLUTAMATE LIGASE"/>
    <property type="match status" value="1"/>
</dbReference>
<comment type="function">
    <text evidence="7 8">Cell wall formation. Catalyzes the addition of glutamate to the nucleotide precursor UDP-N-acetylmuramoyl-L-alanine (UMA).</text>
</comment>
<keyword evidence="6 7" id="KW-0067">ATP-binding</keyword>
<keyword evidence="7 8" id="KW-0573">Peptidoglycan synthesis</keyword>
<dbReference type="GO" id="GO:0071555">
    <property type="term" value="P:cell wall organization"/>
    <property type="evidence" value="ECO:0007669"/>
    <property type="project" value="UniProtKB-KW"/>
</dbReference>
<dbReference type="STRING" id="1817813.A2008_05525"/>
<dbReference type="Pfam" id="PF02875">
    <property type="entry name" value="Mur_ligase_C"/>
    <property type="match status" value="1"/>
</dbReference>
<reference evidence="11 12" key="1">
    <citation type="journal article" date="2016" name="Nat. Commun.">
        <title>Thousands of microbial genomes shed light on interconnected biogeochemical processes in an aquifer system.</title>
        <authorList>
            <person name="Anantharaman K."/>
            <person name="Brown C.T."/>
            <person name="Hug L.A."/>
            <person name="Sharon I."/>
            <person name="Castelle C.J."/>
            <person name="Probst A.J."/>
            <person name="Thomas B.C."/>
            <person name="Singh A."/>
            <person name="Wilkins M.J."/>
            <person name="Karaoz U."/>
            <person name="Brodie E.L."/>
            <person name="Williams K.H."/>
            <person name="Hubbard S.S."/>
            <person name="Banfield J.F."/>
        </authorList>
    </citation>
    <scope>NUCLEOTIDE SEQUENCE [LARGE SCALE GENOMIC DNA]</scope>
</reference>
<dbReference type="InterPro" id="IPR013221">
    <property type="entry name" value="Mur_ligase_cen"/>
</dbReference>
<evidence type="ECO:0000256" key="3">
    <source>
        <dbReference type="ARBA" id="ARBA00022490"/>
    </source>
</evidence>
<comment type="caution">
    <text evidence="11">The sequence shown here is derived from an EMBL/GenBank/DDBJ whole genome shotgun (WGS) entry which is preliminary data.</text>
</comment>
<dbReference type="Proteomes" id="UP000178735">
    <property type="component" value="Unassembled WGS sequence"/>
</dbReference>
<dbReference type="GO" id="GO:0005737">
    <property type="term" value="C:cytoplasm"/>
    <property type="evidence" value="ECO:0007669"/>
    <property type="project" value="UniProtKB-SubCell"/>
</dbReference>
<keyword evidence="7 8" id="KW-0961">Cell wall biogenesis/degradation</keyword>
<evidence type="ECO:0000256" key="7">
    <source>
        <dbReference type="HAMAP-Rule" id="MF_00639"/>
    </source>
</evidence>
<feature type="domain" description="Mur ligase C-terminal" evidence="9">
    <location>
        <begin position="328"/>
        <end position="443"/>
    </location>
</feature>
<dbReference type="Gene3D" id="3.90.190.20">
    <property type="entry name" value="Mur ligase, C-terminal domain"/>
    <property type="match status" value="1"/>
</dbReference>
<dbReference type="EMBL" id="MGFH01000138">
    <property type="protein sequence ID" value="OGM04685.1"/>
    <property type="molecule type" value="Genomic_DNA"/>
</dbReference>
<dbReference type="NCBIfam" id="TIGR01087">
    <property type="entry name" value="murD"/>
    <property type="match status" value="1"/>
</dbReference>
<evidence type="ECO:0000259" key="9">
    <source>
        <dbReference type="Pfam" id="PF02875"/>
    </source>
</evidence>
<keyword evidence="3 7" id="KW-0963">Cytoplasm</keyword>
<dbReference type="GO" id="GO:0009252">
    <property type="term" value="P:peptidoglycan biosynthetic process"/>
    <property type="evidence" value="ECO:0007669"/>
    <property type="project" value="UniProtKB-UniRule"/>
</dbReference>
<feature type="binding site" evidence="7">
    <location>
        <begin position="126"/>
        <end position="132"/>
    </location>
    <ligand>
        <name>ATP</name>
        <dbReference type="ChEBI" id="CHEBI:30616"/>
    </ligand>
</feature>
<dbReference type="GO" id="GO:0051301">
    <property type="term" value="P:cell division"/>
    <property type="evidence" value="ECO:0007669"/>
    <property type="project" value="UniProtKB-KW"/>
</dbReference>
<feature type="domain" description="Mur ligase central" evidence="10">
    <location>
        <begin position="124"/>
        <end position="304"/>
    </location>
</feature>
<accession>A0A1F7WRD7</accession>
<evidence type="ECO:0000256" key="2">
    <source>
        <dbReference type="ARBA" id="ARBA00004752"/>
    </source>
</evidence>
<evidence type="ECO:0000256" key="4">
    <source>
        <dbReference type="ARBA" id="ARBA00022598"/>
    </source>
</evidence>
<evidence type="ECO:0000256" key="8">
    <source>
        <dbReference type="RuleBase" id="RU003664"/>
    </source>
</evidence>
<dbReference type="Gene3D" id="3.40.1190.10">
    <property type="entry name" value="Mur-like, catalytic domain"/>
    <property type="match status" value="1"/>
</dbReference>
<dbReference type="AlphaFoldDB" id="A0A1F7WRD7"/>
<dbReference type="GO" id="GO:0005524">
    <property type="term" value="F:ATP binding"/>
    <property type="evidence" value="ECO:0007669"/>
    <property type="project" value="UniProtKB-UniRule"/>
</dbReference>
<name>A0A1F7WRD7_9BACT</name>